<dbReference type="STRING" id="872970.SAMN04488134_107116"/>
<dbReference type="OrthoDB" id="9775804at2"/>
<dbReference type="RefSeq" id="WP_091497957.1">
    <property type="nucleotide sequence ID" value="NZ_FODJ01000007.1"/>
</dbReference>
<protein>
    <submittedName>
        <fullName evidence="2">Acetyltransferase (GNAT) family protein</fullName>
    </submittedName>
</protein>
<accession>A0A1H8PLT8</accession>
<organism evidence="2 3">
    <name type="scientific">Amphibacillus marinus</name>
    <dbReference type="NCBI Taxonomy" id="872970"/>
    <lineage>
        <taxon>Bacteria</taxon>
        <taxon>Bacillati</taxon>
        <taxon>Bacillota</taxon>
        <taxon>Bacilli</taxon>
        <taxon>Bacillales</taxon>
        <taxon>Bacillaceae</taxon>
        <taxon>Amphibacillus</taxon>
    </lineage>
</organism>
<dbReference type="Gene3D" id="3.40.630.30">
    <property type="match status" value="1"/>
</dbReference>
<dbReference type="SUPFAM" id="SSF55729">
    <property type="entry name" value="Acyl-CoA N-acyltransferases (Nat)"/>
    <property type="match status" value="1"/>
</dbReference>
<dbReference type="InterPro" id="IPR016181">
    <property type="entry name" value="Acyl_CoA_acyltransferase"/>
</dbReference>
<evidence type="ECO:0000313" key="3">
    <source>
        <dbReference type="Proteomes" id="UP000199300"/>
    </source>
</evidence>
<sequence>MQTLYQLKKRDLSLAADILLQAFMNDPLKQVFAGGANYEQKYRAFFTVPMTFALKYGKVYAPSENLQGIMAVIPGKLADMSFGRMLRSGAIRPALKMGADTYKKIMPFVNHLSQERKQIMGQQDFYYLAVIGVDPQFQERGHGKKLLTTLIEQSEQENLPVYLETETENNAAMYQHFGFKIMSKKMVEGTDLTIWTMLREPYKNDYHHLL</sequence>
<dbReference type="EMBL" id="FODJ01000007">
    <property type="protein sequence ID" value="SEO42875.1"/>
    <property type="molecule type" value="Genomic_DNA"/>
</dbReference>
<feature type="domain" description="N-acetyltransferase" evidence="1">
    <location>
        <begin position="70"/>
        <end position="205"/>
    </location>
</feature>
<reference evidence="2 3" key="1">
    <citation type="submission" date="2016-10" db="EMBL/GenBank/DDBJ databases">
        <authorList>
            <person name="de Groot N.N."/>
        </authorList>
    </citation>
    <scope>NUCLEOTIDE SEQUENCE [LARGE SCALE GENOMIC DNA]</scope>
    <source>
        <strain evidence="2 3">CGMCC 1.10434</strain>
    </source>
</reference>
<evidence type="ECO:0000259" key="1">
    <source>
        <dbReference type="PROSITE" id="PS51186"/>
    </source>
</evidence>
<name>A0A1H8PLT8_9BACI</name>
<proteinExistence type="predicted"/>
<dbReference type="PANTHER" id="PTHR42791">
    <property type="entry name" value="GNAT FAMILY ACETYLTRANSFERASE"/>
    <property type="match status" value="1"/>
</dbReference>
<dbReference type="GO" id="GO:0016747">
    <property type="term" value="F:acyltransferase activity, transferring groups other than amino-acyl groups"/>
    <property type="evidence" value="ECO:0007669"/>
    <property type="project" value="InterPro"/>
</dbReference>
<dbReference type="Pfam" id="PF00583">
    <property type="entry name" value="Acetyltransf_1"/>
    <property type="match status" value="1"/>
</dbReference>
<evidence type="ECO:0000313" key="2">
    <source>
        <dbReference type="EMBL" id="SEO42875.1"/>
    </source>
</evidence>
<keyword evidence="3" id="KW-1185">Reference proteome</keyword>
<dbReference type="CDD" id="cd04301">
    <property type="entry name" value="NAT_SF"/>
    <property type="match status" value="1"/>
</dbReference>
<gene>
    <name evidence="2" type="ORF">SAMN04488134_107116</name>
</gene>
<keyword evidence="2" id="KW-0808">Transferase</keyword>
<dbReference type="Proteomes" id="UP000199300">
    <property type="component" value="Unassembled WGS sequence"/>
</dbReference>
<dbReference type="PROSITE" id="PS51186">
    <property type="entry name" value="GNAT"/>
    <property type="match status" value="1"/>
</dbReference>
<dbReference type="AlphaFoldDB" id="A0A1H8PLT8"/>
<dbReference type="PANTHER" id="PTHR42791:SF1">
    <property type="entry name" value="N-ACETYLTRANSFERASE DOMAIN-CONTAINING PROTEIN"/>
    <property type="match status" value="1"/>
</dbReference>
<dbReference type="InterPro" id="IPR000182">
    <property type="entry name" value="GNAT_dom"/>
</dbReference>
<dbReference type="InterPro" id="IPR052523">
    <property type="entry name" value="Trichothecene_AcTrans"/>
</dbReference>